<feature type="domain" description="Elongation factor P C-terminal" evidence="10">
    <location>
        <begin position="129"/>
        <end position="184"/>
    </location>
</feature>
<dbReference type="GO" id="GO:0003746">
    <property type="term" value="F:translation elongation factor activity"/>
    <property type="evidence" value="ECO:0007669"/>
    <property type="project" value="UniProtKB-UniRule"/>
</dbReference>
<comment type="subcellular location">
    <subcellularLocation>
        <location evidence="1 7">Cytoplasm</location>
    </subcellularLocation>
</comment>
<dbReference type="UniPathway" id="UPA00345"/>
<dbReference type="GO" id="GO:0043043">
    <property type="term" value="P:peptide biosynthetic process"/>
    <property type="evidence" value="ECO:0007669"/>
    <property type="project" value="InterPro"/>
</dbReference>
<dbReference type="InterPro" id="IPR014722">
    <property type="entry name" value="Rib_uL2_dom2"/>
</dbReference>
<dbReference type="FunFam" id="2.40.50.140:FF:000004">
    <property type="entry name" value="Elongation factor P"/>
    <property type="match status" value="1"/>
</dbReference>
<evidence type="ECO:0000256" key="5">
    <source>
        <dbReference type="ARBA" id="ARBA00022768"/>
    </source>
</evidence>
<dbReference type="SUPFAM" id="SSF50104">
    <property type="entry name" value="Translation proteins SH3-like domain"/>
    <property type="match status" value="1"/>
</dbReference>
<dbReference type="CDD" id="cd04470">
    <property type="entry name" value="S1_EF-P_repeat_1"/>
    <property type="match status" value="1"/>
</dbReference>
<evidence type="ECO:0000256" key="3">
    <source>
        <dbReference type="ARBA" id="ARBA00009479"/>
    </source>
</evidence>
<reference evidence="12 13" key="1">
    <citation type="submission" date="2017-07" db="EMBL/GenBank/DDBJ databases">
        <title>Recovery of genomes from metagenomes via a dereplication, aggregation, and scoring strategy.</title>
        <authorList>
            <person name="Sieber C.M."/>
            <person name="Probst A.J."/>
            <person name="Sharrar A."/>
            <person name="Thomas B.C."/>
            <person name="Hess M."/>
            <person name="Tringe S.G."/>
            <person name="Banfield J.F."/>
        </authorList>
    </citation>
    <scope>NUCLEOTIDE SEQUENCE [LARGE SCALE GENOMIC DNA]</scope>
    <source>
        <strain evidence="12">JGI_Cruoil_03_44_89</strain>
    </source>
</reference>
<name>A0A235BN28_UNCW3</name>
<dbReference type="CDD" id="cd05794">
    <property type="entry name" value="S1_EF-P_repeat_2"/>
    <property type="match status" value="1"/>
</dbReference>
<dbReference type="Gene3D" id="2.30.30.30">
    <property type="match status" value="1"/>
</dbReference>
<keyword evidence="6 7" id="KW-0648">Protein biosynthesis</keyword>
<keyword evidence="5 7" id="KW-0251">Elongation factor</keyword>
<dbReference type="InterPro" id="IPR011768">
    <property type="entry name" value="Transl_elongation_fac_P"/>
</dbReference>
<evidence type="ECO:0000256" key="6">
    <source>
        <dbReference type="ARBA" id="ARBA00022917"/>
    </source>
</evidence>
<dbReference type="EMBL" id="NOZQ01000230">
    <property type="protein sequence ID" value="OYD13634.1"/>
    <property type="molecule type" value="Genomic_DNA"/>
</dbReference>
<dbReference type="FunFam" id="2.40.50.140:FF:000009">
    <property type="entry name" value="Elongation factor P"/>
    <property type="match status" value="1"/>
</dbReference>
<proteinExistence type="inferred from homology"/>
<evidence type="ECO:0000256" key="2">
    <source>
        <dbReference type="ARBA" id="ARBA00004815"/>
    </source>
</evidence>
<evidence type="ECO:0000256" key="4">
    <source>
        <dbReference type="ARBA" id="ARBA00022490"/>
    </source>
</evidence>
<dbReference type="SUPFAM" id="SSF50249">
    <property type="entry name" value="Nucleic acid-binding proteins"/>
    <property type="match status" value="2"/>
</dbReference>
<dbReference type="PANTHER" id="PTHR30053:SF12">
    <property type="entry name" value="ELONGATION FACTOR P (EF-P) FAMILY PROTEIN"/>
    <property type="match status" value="1"/>
</dbReference>
<dbReference type="Proteomes" id="UP000215215">
    <property type="component" value="Unassembled WGS sequence"/>
</dbReference>
<dbReference type="GO" id="GO:0005829">
    <property type="term" value="C:cytosol"/>
    <property type="evidence" value="ECO:0007669"/>
    <property type="project" value="UniProtKB-ARBA"/>
</dbReference>
<evidence type="ECO:0000256" key="9">
    <source>
        <dbReference type="RuleBase" id="RU004389"/>
    </source>
</evidence>
<dbReference type="InterPro" id="IPR020599">
    <property type="entry name" value="Transl_elong_fac_P/YeiP"/>
</dbReference>
<accession>A0A235BN28</accession>
<evidence type="ECO:0000259" key="11">
    <source>
        <dbReference type="SMART" id="SM01185"/>
    </source>
</evidence>
<dbReference type="InterPro" id="IPR008991">
    <property type="entry name" value="Translation_prot_SH3-like_sf"/>
</dbReference>
<evidence type="ECO:0000256" key="8">
    <source>
        <dbReference type="NCBIfam" id="TIGR00038"/>
    </source>
</evidence>
<dbReference type="Gene3D" id="2.40.50.140">
    <property type="entry name" value="Nucleic acid-binding proteins"/>
    <property type="match status" value="2"/>
</dbReference>
<dbReference type="Pfam" id="PF01132">
    <property type="entry name" value="EFP"/>
    <property type="match status" value="1"/>
</dbReference>
<dbReference type="InterPro" id="IPR012340">
    <property type="entry name" value="NA-bd_OB-fold"/>
</dbReference>
<comment type="caution">
    <text evidence="12">The sequence shown here is derived from an EMBL/GenBank/DDBJ whole genome shotgun (WGS) entry which is preliminary data.</text>
</comment>
<dbReference type="SMART" id="SM01185">
    <property type="entry name" value="EFP"/>
    <property type="match status" value="1"/>
</dbReference>
<dbReference type="InterPro" id="IPR013852">
    <property type="entry name" value="Transl_elong_P/YeiP_CS"/>
</dbReference>
<comment type="function">
    <text evidence="7">Involved in peptide bond synthesis. Stimulates efficient translation and peptide-bond synthesis on native or reconstituted 70S ribosomes in vitro. Probably functions indirectly by altering the affinity of the ribosome for aminoacyl-tRNA, thus increasing their reactivity as acceptors for peptidyl transferase.</text>
</comment>
<protein>
    <recommendedName>
        <fullName evidence="7 8">Elongation factor P</fullName>
        <shortName evidence="7">EF-P</shortName>
    </recommendedName>
</protein>
<comment type="similarity">
    <text evidence="3 7 9">Belongs to the elongation factor P family.</text>
</comment>
<dbReference type="FunFam" id="2.30.30.30:FF:000003">
    <property type="entry name" value="Elongation factor P"/>
    <property type="match status" value="1"/>
</dbReference>
<dbReference type="PANTHER" id="PTHR30053">
    <property type="entry name" value="ELONGATION FACTOR P"/>
    <property type="match status" value="1"/>
</dbReference>
<sequence>MASTADFKKGMTIRLEGELMTLFDFQHVKPGKGGAFVRTKFKRLKDRAVIDKTFRAGEKIEVVWMEQKKMQYLYKEENLFHFMDTETYEQISLPLSLLSDSVPYLKENEEVFVKFAEGEPVSIDIPTFCELTVVDTEPGVKGDTAQGGSKPAILETGLKVTVPLFINVGDTIKVDTRTAKYIERV</sequence>
<dbReference type="Pfam" id="PF09285">
    <property type="entry name" value="Elong-fact-P_C"/>
    <property type="match status" value="1"/>
</dbReference>
<evidence type="ECO:0000256" key="7">
    <source>
        <dbReference type="HAMAP-Rule" id="MF_00141"/>
    </source>
</evidence>
<keyword evidence="4 7" id="KW-0963">Cytoplasm</keyword>
<dbReference type="Pfam" id="PF08207">
    <property type="entry name" value="EFP_N"/>
    <property type="match status" value="1"/>
</dbReference>
<dbReference type="InterPro" id="IPR015365">
    <property type="entry name" value="Elong-fact-P_C"/>
</dbReference>
<evidence type="ECO:0000256" key="1">
    <source>
        <dbReference type="ARBA" id="ARBA00004496"/>
    </source>
</evidence>
<organism evidence="12 13">
    <name type="scientific">candidate division WOR-3 bacterium JGI_Cruoil_03_44_89</name>
    <dbReference type="NCBI Taxonomy" id="1973748"/>
    <lineage>
        <taxon>Bacteria</taxon>
        <taxon>Bacteria division WOR-3</taxon>
    </lineage>
</organism>
<evidence type="ECO:0000259" key="10">
    <source>
        <dbReference type="SMART" id="SM00841"/>
    </source>
</evidence>
<feature type="domain" description="Translation elongation factor P/YeiP central" evidence="11">
    <location>
        <begin position="67"/>
        <end position="121"/>
    </location>
</feature>
<gene>
    <name evidence="7 12" type="primary">efp</name>
    <name evidence="12" type="ORF">CH333_10715</name>
</gene>
<dbReference type="SMART" id="SM00841">
    <property type="entry name" value="Elong-fact-P_C"/>
    <property type="match status" value="1"/>
</dbReference>
<dbReference type="PIRSF" id="PIRSF005901">
    <property type="entry name" value="EF-P"/>
    <property type="match status" value="1"/>
</dbReference>
<dbReference type="AlphaFoldDB" id="A0A235BN28"/>
<evidence type="ECO:0000313" key="12">
    <source>
        <dbReference type="EMBL" id="OYD13634.1"/>
    </source>
</evidence>
<dbReference type="InterPro" id="IPR013185">
    <property type="entry name" value="Transl_elong_KOW-like"/>
</dbReference>
<dbReference type="PROSITE" id="PS01275">
    <property type="entry name" value="EFP"/>
    <property type="match status" value="1"/>
</dbReference>
<comment type="pathway">
    <text evidence="2 7">Protein biosynthesis; polypeptide chain elongation.</text>
</comment>
<dbReference type="InterPro" id="IPR001059">
    <property type="entry name" value="Transl_elong_P/YeiP_cen"/>
</dbReference>
<evidence type="ECO:0000313" key="13">
    <source>
        <dbReference type="Proteomes" id="UP000215215"/>
    </source>
</evidence>
<dbReference type="HAMAP" id="MF_00141">
    <property type="entry name" value="EF_P"/>
    <property type="match status" value="1"/>
</dbReference>
<dbReference type="NCBIfam" id="TIGR00038">
    <property type="entry name" value="efp"/>
    <property type="match status" value="1"/>
</dbReference>
<dbReference type="NCBIfam" id="NF001810">
    <property type="entry name" value="PRK00529.1"/>
    <property type="match status" value="1"/>
</dbReference>